<gene>
    <name evidence="2" type="ORF">C1H46_022966</name>
</gene>
<dbReference type="Pfam" id="PF26252">
    <property type="entry name" value="RdRP_helical"/>
    <property type="match status" value="1"/>
</dbReference>
<sequence>MKLEDVLAPKTIRSWKDMPMQRFDNIVWETLGRKYARKENQQWVSMTLKASLCLN</sequence>
<comment type="caution">
    <text evidence="2">The sequence shown here is derived from an EMBL/GenBank/DDBJ whole genome shotgun (WGS) entry which is preliminary data.</text>
</comment>
<name>A0A540LY96_MALBA</name>
<dbReference type="EMBL" id="VIEB01000419">
    <property type="protein sequence ID" value="TQD91461.1"/>
    <property type="molecule type" value="Genomic_DNA"/>
</dbReference>
<reference evidence="2 3" key="1">
    <citation type="journal article" date="2019" name="G3 (Bethesda)">
        <title>Sequencing of a Wild Apple (Malus baccata) Genome Unravels the Differences Between Cultivated and Wild Apple Species Regarding Disease Resistance and Cold Tolerance.</title>
        <authorList>
            <person name="Chen X."/>
        </authorList>
    </citation>
    <scope>NUCLEOTIDE SEQUENCE [LARGE SCALE GENOMIC DNA]</scope>
    <source>
        <strain evidence="3">cv. Shandingzi</strain>
        <tissue evidence="2">Leaves</tissue>
    </source>
</reference>
<evidence type="ECO:0000259" key="1">
    <source>
        <dbReference type="Pfam" id="PF26252"/>
    </source>
</evidence>
<evidence type="ECO:0000313" key="3">
    <source>
        <dbReference type="Proteomes" id="UP000315295"/>
    </source>
</evidence>
<dbReference type="Proteomes" id="UP000315295">
    <property type="component" value="Unassembled WGS sequence"/>
</dbReference>
<dbReference type="InterPro" id="IPR058751">
    <property type="entry name" value="RDRP_helical"/>
</dbReference>
<organism evidence="2 3">
    <name type="scientific">Malus baccata</name>
    <name type="common">Siberian crab apple</name>
    <name type="synonym">Pyrus baccata</name>
    <dbReference type="NCBI Taxonomy" id="106549"/>
    <lineage>
        <taxon>Eukaryota</taxon>
        <taxon>Viridiplantae</taxon>
        <taxon>Streptophyta</taxon>
        <taxon>Embryophyta</taxon>
        <taxon>Tracheophyta</taxon>
        <taxon>Spermatophyta</taxon>
        <taxon>Magnoliopsida</taxon>
        <taxon>eudicotyledons</taxon>
        <taxon>Gunneridae</taxon>
        <taxon>Pentapetalae</taxon>
        <taxon>rosids</taxon>
        <taxon>fabids</taxon>
        <taxon>Rosales</taxon>
        <taxon>Rosaceae</taxon>
        <taxon>Amygdaloideae</taxon>
        <taxon>Maleae</taxon>
        <taxon>Malus</taxon>
    </lineage>
</organism>
<accession>A0A540LY96</accession>
<protein>
    <recommendedName>
        <fullName evidence="1">RDRP helical domain-containing protein</fullName>
    </recommendedName>
</protein>
<feature type="domain" description="RDRP helical" evidence="1">
    <location>
        <begin position="4"/>
        <end position="40"/>
    </location>
</feature>
<proteinExistence type="predicted"/>
<keyword evidence="3" id="KW-1185">Reference proteome</keyword>
<evidence type="ECO:0000313" key="2">
    <source>
        <dbReference type="EMBL" id="TQD91461.1"/>
    </source>
</evidence>
<dbReference type="AlphaFoldDB" id="A0A540LY96"/>